<protein>
    <recommendedName>
        <fullName evidence="4">4Fe-4S ferredoxin-type domain-containing protein</fullName>
    </recommendedName>
</protein>
<dbReference type="Proteomes" id="UP000231347">
    <property type="component" value="Unassembled WGS sequence"/>
</dbReference>
<feature type="domain" description="4Fe-4S ferredoxin-type" evidence="4">
    <location>
        <begin position="253"/>
        <end position="285"/>
    </location>
</feature>
<evidence type="ECO:0000313" key="6">
    <source>
        <dbReference type="Proteomes" id="UP000231347"/>
    </source>
</evidence>
<evidence type="ECO:0000256" key="2">
    <source>
        <dbReference type="ARBA" id="ARBA00023004"/>
    </source>
</evidence>
<dbReference type="SUPFAM" id="SSF46548">
    <property type="entry name" value="alpha-helical ferredoxin"/>
    <property type="match status" value="1"/>
</dbReference>
<dbReference type="EMBL" id="PFDY01000056">
    <property type="protein sequence ID" value="PJE58736.1"/>
    <property type="molecule type" value="Genomic_DNA"/>
</dbReference>
<gene>
    <name evidence="5" type="ORF">COU83_02245</name>
</gene>
<dbReference type="PROSITE" id="PS00198">
    <property type="entry name" value="4FE4S_FER_1"/>
    <property type="match status" value="2"/>
</dbReference>
<dbReference type="PROSITE" id="PS51379">
    <property type="entry name" value="4FE4S_FER_2"/>
    <property type="match status" value="2"/>
</dbReference>
<dbReference type="GO" id="GO:0046872">
    <property type="term" value="F:metal ion binding"/>
    <property type="evidence" value="ECO:0007669"/>
    <property type="project" value="UniProtKB-KW"/>
</dbReference>
<evidence type="ECO:0000259" key="4">
    <source>
        <dbReference type="PROSITE" id="PS51379"/>
    </source>
</evidence>
<comment type="caution">
    <text evidence="5">The sequence shown here is derived from an EMBL/GenBank/DDBJ whole genome shotgun (WGS) entry which is preliminary data.</text>
</comment>
<evidence type="ECO:0000313" key="5">
    <source>
        <dbReference type="EMBL" id="PJE58736.1"/>
    </source>
</evidence>
<dbReference type="InterPro" id="IPR017896">
    <property type="entry name" value="4Fe4S_Fe-S-bd"/>
</dbReference>
<dbReference type="PANTHER" id="PTHR40447">
    <property type="entry name" value="ANAEROBIC SULFITE REDUCTASE SUBUNIT A"/>
    <property type="match status" value="1"/>
</dbReference>
<keyword evidence="1" id="KW-0479">Metal-binding</keyword>
<reference evidence="6" key="1">
    <citation type="submission" date="2017-09" db="EMBL/GenBank/DDBJ databases">
        <title>Depth-based differentiation of microbial function through sediment-hosted aquifers and enrichment of novel symbionts in the deep terrestrial subsurface.</title>
        <authorList>
            <person name="Probst A.J."/>
            <person name="Ladd B."/>
            <person name="Jarett J.K."/>
            <person name="Geller-Mcgrath D.E."/>
            <person name="Sieber C.M.K."/>
            <person name="Emerson J.B."/>
            <person name="Anantharaman K."/>
            <person name="Thomas B.C."/>
            <person name="Malmstrom R."/>
            <person name="Stieglmeier M."/>
            <person name="Klingl A."/>
            <person name="Woyke T."/>
            <person name="Ryan C.M."/>
            <person name="Banfield J.F."/>
        </authorList>
    </citation>
    <scope>NUCLEOTIDE SEQUENCE [LARGE SCALE GENOMIC DNA]</scope>
</reference>
<dbReference type="Gene3D" id="1.10.1060.10">
    <property type="entry name" value="Alpha-helical ferredoxin"/>
    <property type="match status" value="1"/>
</dbReference>
<keyword evidence="2" id="KW-0408">Iron</keyword>
<proteinExistence type="predicted"/>
<dbReference type="AlphaFoldDB" id="A0A2M8KFM0"/>
<accession>A0A2M8KFM0</accession>
<sequence>MIKKINPEKAALINQLPFYSWKKFFIPTKEKLFEFSPDCNNVSCRIPTDKLALLGINLVDLRAVVLYDQVFEKDFYYQRRRQNLLIIGHSLLPQISENIFEDKYEEDVLEHLKFDIFLAQIDKNNFRVFSGSPLGQKILNAFGCDYEHIDFSGPIQESGPDSRMTRIREQMKNNFQAEIWQELGQRCIECGRCSFVCPTCFCFDCQDSARLDQTTRRQRVWSSCYFDDFSEIAGNYRFLDTTAKKIHFWYYHKFARIPDQFSILGCVGCGRCSRVCPANINLAQTLKVITNDKN</sequence>
<dbReference type="InterPro" id="IPR009051">
    <property type="entry name" value="Helical_ferredxn"/>
</dbReference>
<dbReference type="GO" id="GO:0051536">
    <property type="term" value="F:iron-sulfur cluster binding"/>
    <property type="evidence" value="ECO:0007669"/>
    <property type="project" value="UniProtKB-KW"/>
</dbReference>
<dbReference type="Pfam" id="PF17179">
    <property type="entry name" value="Fer4_22"/>
    <property type="match status" value="1"/>
</dbReference>
<evidence type="ECO:0000256" key="1">
    <source>
        <dbReference type="ARBA" id="ARBA00022723"/>
    </source>
</evidence>
<feature type="domain" description="4Fe-4S ferredoxin-type" evidence="4">
    <location>
        <begin position="175"/>
        <end position="208"/>
    </location>
</feature>
<evidence type="ECO:0000256" key="3">
    <source>
        <dbReference type="ARBA" id="ARBA00023014"/>
    </source>
</evidence>
<keyword evidence="3" id="KW-0411">Iron-sulfur</keyword>
<dbReference type="PANTHER" id="PTHR40447:SF1">
    <property type="entry name" value="ANAEROBIC SULFITE REDUCTASE SUBUNIT A"/>
    <property type="match status" value="1"/>
</dbReference>
<name>A0A2M8KFM0_9BACT</name>
<dbReference type="InterPro" id="IPR017900">
    <property type="entry name" value="4Fe4S_Fe_S_CS"/>
</dbReference>
<organism evidence="5 6">
    <name type="scientific">Candidatus Portnoybacteria bacterium CG10_big_fil_rev_8_21_14_0_10_40_22</name>
    <dbReference type="NCBI Taxonomy" id="1974814"/>
    <lineage>
        <taxon>Bacteria</taxon>
        <taxon>Candidatus Portnoyibacteriota</taxon>
    </lineage>
</organism>